<accession>A0A942UAC7</accession>
<dbReference type="CDD" id="cd00882">
    <property type="entry name" value="Ras_like_GTPase"/>
    <property type="match status" value="1"/>
</dbReference>
<dbReference type="PIRSF" id="PIRSF036409">
    <property type="entry name" value="EutP_PduV"/>
    <property type="match status" value="1"/>
</dbReference>
<dbReference type="RefSeq" id="WP_213121014.1">
    <property type="nucleotide sequence ID" value="NZ_JAGYPF010000008.1"/>
</dbReference>
<evidence type="ECO:0000256" key="1">
    <source>
        <dbReference type="PIRNR" id="PIRNR036409"/>
    </source>
</evidence>
<protein>
    <submittedName>
        <fullName evidence="2">Ethanolamine utilization protein EutP</fullName>
    </submittedName>
</protein>
<evidence type="ECO:0000313" key="2">
    <source>
        <dbReference type="EMBL" id="MBS4216485.1"/>
    </source>
</evidence>
<comment type="caution">
    <text evidence="2">The sequence shown here is derived from an EMBL/GenBank/DDBJ whole genome shotgun (WGS) entry which is preliminary data.</text>
</comment>
<dbReference type="PANTHER" id="PTHR40453:SF1">
    <property type="entry name" value="PROTEIN YOEF"/>
    <property type="match status" value="1"/>
</dbReference>
<gene>
    <name evidence="2" type="ORF">KHA99_29220</name>
</gene>
<dbReference type="SUPFAM" id="SSF52540">
    <property type="entry name" value="P-loop containing nucleoside triphosphate hydrolases"/>
    <property type="match status" value="1"/>
</dbReference>
<dbReference type="AlphaFoldDB" id="A0A942UAC7"/>
<comment type="similarity">
    <text evidence="1">Belongs to the EutP/PduV family.</text>
</comment>
<keyword evidence="3" id="KW-1185">Reference proteome</keyword>
<dbReference type="InterPro" id="IPR027417">
    <property type="entry name" value="P-loop_NTPase"/>
</dbReference>
<evidence type="ECO:0000313" key="3">
    <source>
        <dbReference type="Proteomes" id="UP000679749"/>
    </source>
</evidence>
<proteinExistence type="inferred from homology"/>
<dbReference type="EMBL" id="JAGYPF010000008">
    <property type="protein sequence ID" value="MBS4216485.1"/>
    <property type="molecule type" value="Genomic_DNA"/>
</dbReference>
<organism evidence="2 3">
    <name type="scientific">Neobacillus rhizophilus</name>
    <dbReference type="NCBI Taxonomy" id="2833579"/>
    <lineage>
        <taxon>Bacteria</taxon>
        <taxon>Bacillati</taxon>
        <taxon>Bacillota</taxon>
        <taxon>Bacilli</taxon>
        <taxon>Bacillales</taxon>
        <taxon>Bacillaceae</taxon>
        <taxon>Neobacillus</taxon>
    </lineage>
</organism>
<dbReference type="Proteomes" id="UP000679749">
    <property type="component" value="Unassembled WGS sequence"/>
</dbReference>
<dbReference type="GO" id="GO:0005524">
    <property type="term" value="F:ATP binding"/>
    <property type="evidence" value="ECO:0007669"/>
    <property type="project" value="UniProtKB-UniRule"/>
</dbReference>
<name>A0A942UAC7_9BACI</name>
<keyword evidence="1" id="KW-0547">Nucleotide-binding</keyword>
<dbReference type="InterPro" id="IPR012381">
    <property type="entry name" value="EutP_PduV"/>
</dbReference>
<dbReference type="Pfam" id="PF10662">
    <property type="entry name" value="PduV-EutP"/>
    <property type="match status" value="1"/>
</dbReference>
<dbReference type="Gene3D" id="3.40.50.300">
    <property type="entry name" value="P-loop containing nucleotide triphosphate hydrolases"/>
    <property type="match status" value="1"/>
</dbReference>
<dbReference type="PANTHER" id="PTHR40453">
    <property type="entry name" value="PROTEIN YOEF"/>
    <property type="match status" value="1"/>
</dbReference>
<reference evidence="2" key="1">
    <citation type="submission" date="2021-05" db="EMBL/GenBank/DDBJ databases">
        <title>Novel Bacillus species.</title>
        <authorList>
            <person name="Liu G."/>
        </authorList>
    </citation>
    <scope>NUCLEOTIDE SEQUENCE</scope>
    <source>
        <strain evidence="2">FJAT-49825</strain>
    </source>
</reference>
<sequence>MKKGKVMLIGPIGSGKSTLTKRLLEDPTPAVKTQALNYMDWIIDTPGEYSENPLFYRSLIATALEARILLIIQDATRHEQFLPPNFAQGFPLIPIGVITKIDHPNADLEKAEKLLRQVLSNHSIYKISSITLLGIPDLKAALLNLI</sequence>
<dbReference type="GO" id="GO:0006576">
    <property type="term" value="P:biogenic amine metabolic process"/>
    <property type="evidence" value="ECO:0007669"/>
    <property type="project" value="InterPro"/>
</dbReference>